<dbReference type="OrthoDB" id="4720638at2"/>
<dbReference type="GO" id="GO:0033897">
    <property type="term" value="F:ribonuclease T2 activity"/>
    <property type="evidence" value="ECO:0007669"/>
    <property type="project" value="InterPro"/>
</dbReference>
<evidence type="ECO:0000313" key="4">
    <source>
        <dbReference type="EMBL" id="EYD74546.1"/>
    </source>
</evidence>
<protein>
    <submittedName>
        <fullName evidence="4">Ribonuclease T2 family protein</fullName>
    </submittedName>
</protein>
<dbReference type="InterPro" id="IPR036430">
    <property type="entry name" value="RNase_T2-like_sf"/>
</dbReference>
<feature type="chain" id="PRO_5001492714" evidence="3">
    <location>
        <begin position="18"/>
        <end position="208"/>
    </location>
</feature>
<reference evidence="4 5" key="1">
    <citation type="submission" date="2013-02" db="EMBL/GenBank/DDBJ databases">
        <authorList>
            <person name="Fiebig A."/>
            <person name="Goeker M."/>
            <person name="Klenk H.-P.P."/>
        </authorList>
    </citation>
    <scope>NUCLEOTIDE SEQUENCE [LARGE SCALE GENOMIC DNA]</scope>
    <source>
        <strain evidence="4 5">DSM 19309</strain>
    </source>
</reference>
<dbReference type="EMBL" id="AOSK01000111">
    <property type="protein sequence ID" value="EYD74546.1"/>
    <property type="molecule type" value="Genomic_DNA"/>
</dbReference>
<dbReference type="Proteomes" id="UP000019666">
    <property type="component" value="Unassembled WGS sequence"/>
</dbReference>
<gene>
    <name evidence="4" type="ORF">Rumeso_03842</name>
</gene>
<proteinExistence type="inferred from homology"/>
<dbReference type="AlphaFoldDB" id="A0A017HJP5"/>
<dbReference type="InterPro" id="IPR018188">
    <property type="entry name" value="RNase_T2_His_AS_1"/>
</dbReference>
<keyword evidence="5" id="KW-1185">Reference proteome</keyword>
<dbReference type="PROSITE" id="PS00530">
    <property type="entry name" value="RNASE_T2_1"/>
    <property type="match status" value="1"/>
</dbReference>
<dbReference type="CDD" id="cd01062">
    <property type="entry name" value="RNase_T2_prok"/>
    <property type="match status" value="1"/>
</dbReference>
<dbReference type="PANTHER" id="PTHR11240">
    <property type="entry name" value="RIBONUCLEASE T2"/>
    <property type="match status" value="1"/>
</dbReference>
<accession>A0A017HJP5</accession>
<dbReference type="PANTHER" id="PTHR11240:SF22">
    <property type="entry name" value="RIBONUCLEASE T2"/>
    <property type="match status" value="1"/>
</dbReference>
<dbReference type="GO" id="GO:0006401">
    <property type="term" value="P:RNA catabolic process"/>
    <property type="evidence" value="ECO:0007669"/>
    <property type="project" value="UniProtKB-ARBA"/>
</dbReference>
<evidence type="ECO:0000256" key="1">
    <source>
        <dbReference type="ARBA" id="ARBA00007469"/>
    </source>
</evidence>
<evidence type="ECO:0000256" key="3">
    <source>
        <dbReference type="SAM" id="SignalP"/>
    </source>
</evidence>
<evidence type="ECO:0000313" key="5">
    <source>
        <dbReference type="Proteomes" id="UP000019666"/>
    </source>
</evidence>
<dbReference type="PATRIC" id="fig|442562.3.peg.3789"/>
<comment type="similarity">
    <text evidence="1 2">Belongs to the RNase T2 family.</text>
</comment>
<feature type="signal peptide" evidence="3">
    <location>
        <begin position="1"/>
        <end position="17"/>
    </location>
</feature>
<organism evidence="4 5">
    <name type="scientific">Rubellimicrobium mesophilum DSM 19309</name>
    <dbReference type="NCBI Taxonomy" id="442562"/>
    <lineage>
        <taxon>Bacteria</taxon>
        <taxon>Pseudomonadati</taxon>
        <taxon>Pseudomonadota</taxon>
        <taxon>Alphaproteobacteria</taxon>
        <taxon>Rhodobacterales</taxon>
        <taxon>Roseobacteraceae</taxon>
        <taxon>Rubellimicrobium</taxon>
    </lineage>
</organism>
<dbReference type="RefSeq" id="WP_037282265.1">
    <property type="nucleotide sequence ID" value="NZ_KK088604.1"/>
</dbReference>
<dbReference type="Gene3D" id="3.90.730.10">
    <property type="entry name" value="Ribonuclease T2-like"/>
    <property type="match status" value="1"/>
</dbReference>
<name>A0A017HJP5_9RHOB</name>
<dbReference type="InterPro" id="IPR039378">
    <property type="entry name" value="RNase_T2_prok"/>
</dbReference>
<keyword evidence="3" id="KW-0732">Signal</keyword>
<evidence type="ECO:0000256" key="2">
    <source>
        <dbReference type="RuleBase" id="RU004328"/>
    </source>
</evidence>
<dbReference type="STRING" id="442562.Rumeso_03842"/>
<sequence length="208" mass="22627">MHAALALALTLATPALAQEAGDFDYYVLSLSWSPTWCATEGDPGDAQCEPGAGYGWILHGLWPQYEVGWPEDCRGEFRDPSRRETAAMADIMGSGGLAWHEWNVHGTCSGLSPEDYFDLAREAYGSVAIPPGFARIRETEEVPARAVEEAFLRSNPGLTRDGVTVTCQGDRLQEVRICLDRDGLTPRACGEDAGRDCTRPDAVIEPIP</sequence>
<dbReference type="GO" id="GO:0003723">
    <property type="term" value="F:RNA binding"/>
    <property type="evidence" value="ECO:0007669"/>
    <property type="project" value="InterPro"/>
</dbReference>
<dbReference type="InterPro" id="IPR001568">
    <property type="entry name" value="RNase_T2-like"/>
</dbReference>
<comment type="caution">
    <text evidence="4">The sequence shown here is derived from an EMBL/GenBank/DDBJ whole genome shotgun (WGS) entry which is preliminary data.</text>
</comment>
<dbReference type="SUPFAM" id="SSF55895">
    <property type="entry name" value="Ribonuclease Rh-like"/>
    <property type="match status" value="1"/>
</dbReference>
<dbReference type="HOGENOM" id="CLU_069375_2_1_5"/>
<dbReference type="Pfam" id="PF00445">
    <property type="entry name" value="Ribonuclease_T2"/>
    <property type="match status" value="1"/>
</dbReference>